<dbReference type="SMART" id="SM00534">
    <property type="entry name" value="MUTSac"/>
    <property type="match status" value="1"/>
</dbReference>
<keyword evidence="4 9" id="KW-0227">DNA damage</keyword>
<dbReference type="InterPro" id="IPR027417">
    <property type="entry name" value="P-loop_NTPase"/>
</dbReference>
<evidence type="ECO:0000256" key="9">
    <source>
        <dbReference type="PIRNR" id="PIRNR037677"/>
    </source>
</evidence>
<proteinExistence type="inferred from homology"/>
<dbReference type="InterPro" id="IPR016151">
    <property type="entry name" value="DNA_mismatch_repair_MutS_N"/>
</dbReference>
<dbReference type="InterPro" id="IPR045076">
    <property type="entry name" value="MutS"/>
</dbReference>
<dbReference type="NCBIfam" id="NF003810">
    <property type="entry name" value="PRK05399.1"/>
    <property type="match status" value="1"/>
</dbReference>
<evidence type="ECO:0000256" key="3">
    <source>
        <dbReference type="ARBA" id="ARBA00022741"/>
    </source>
</evidence>
<evidence type="ECO:0000256" key="2">
    <source>
        <dbReference type="ARBA" id="ARBA00006271"/>
    </source>
</evidence>
<evidence type="ECO:0000256" key="4">
    <source>
        <dbReference type="ARBA" id="ARBA00022763"/>
    </source>
</evidence>
<keyword evidence="7 9" id="KW-0234">DNA repair</keyword>
<feature type="compositionally biased region" description="Polar residues" evidence="11">
    <location>
        <begin position="211"/>
        <end position="229"/>
    </location>
</feature>
<comment type="similarity">
    <text evidence="2 9 10">Belongs to the DNA mismatch repair MutS family.</text>
</comment>
<dbReference type="Pfam" id="PF00488">
    <property type="entry name" value="MutS_V"/>
    <property type="match status" value="1"/>
</dbReference>
<evidence type="ECO:0000313" key="13">
    <source>
        <dbReference type="EMBL" id="PNS21791.1"/>
    </source>
</evidence>
<dbReference type="GO" id="GO:0030983">
    <property type="term" value="F:mismatched DNA binding"/>
    <property type="evidence" value="ECO:0007669"/>
    <property type="project" value="UniProtKB-UniRule"/>
</dbReference>
<protein>
    <recommendedName>
        <fullName evidence="9">DNA mismatch repair protein</fullName>
    </recommendedName>
</protein>
<dbReference type="InParanoid" id="A0A2K1R3C0"/>
<comment type="function">
    <text evidence="9 10">Component of the post-replicative DNA mismatch repair system (MMR).</text>
</comment>
<dbReference type="FunFam" id="3.30.420.110:FF:000006">
    <property type="entry name" value="DNA mismatch repair protein"/>
    <property type="match status" value="1"/>
</dbReference>
<organism evidence="13 14">
    <name type="scientific">Sphaceloma murrayae</name>
    <dbReference type="NCBI Taxonomy" id="2082308"/>
    <lineage>
        <taxon>Eukaryota</taxon>
        <taxon>Fungi</taxon>
        <taxon>Dikarya</taxon>
        <taxon>Ascomycota</taxon>
        <taxon>Pezizomycotina</taxon>
        <taxon>Dothideomycetes</taxon>
        <taxon>Dothideomycetidae</taxon>
        <taxon>Myriangiales</taxon>
        <taxon>Elsinoaceae</taxon>
        <taxon>Sphaceloma</taxon>
    </lineage>
</organism>
<keyword evidence="3 9" id="KW-0547">Nucleotide-binding</keyword>
<dbReference type="PIRSF" id="PIRSF037677">
    <property type="entry name" value="DNA_mis_repair_Msh6"/>
    <property type="match status" value="1"/>
</dbReference>
<evidence type="ECO:0000256" key="10">
    <source>
        <dbReference type="RuleBase" id="RU003756"/>
    </source>
</evidence>
<evidence type="ECO:0000256" key="7">
    <source>
        <dbReference type="ARBA" id="ARBA00023204"/>
    </source>
</evidence>
<evidence type="ECO:0000256" key="8">
    <source>
        <dbReference type="ARBA" id="ARBA00023242"/>
    </source>
</evidence>
<reference evidence="13 14" key="1">
    <citation type="submission" date="2017-06" db="EMBL/GenBank/DDBJ databases">
        <title>Draft genome sequence of a variant of Elsinoe murrayae.</title>
        <authorList>
            <person name="Cheng Q."/>
        </authorList>
    </citation>
    <scope>NUCLEOTIDE SEQUENCE [LARGE SCALE GENOMIC DNA]</scope>
    <source>
        <strain evidence="13 14">CQ-2017a</strain>
    </source>
</reference>
<dbReference type="InterPro" id="IPR000432">
    <property type="entry name" value="DNA_mismatch_repair_MutS_C"/>
</dbReference>
<comment type="caution">
    <text evidence="13">The sequence shown here is derived from an EMBL/GenBank/DDBJ whole genome shotgun (WGS) entry which is preliminary data.</text>
</comment>
<keyword evidence="5 9" id="KW-0067">ATP-binding</keyword>
<dbReference type="Gene3D" id="1.10.1420.10">
    <property type="match status" value="2"/>
</dbReference>
<dbReference type="InterPro" id="IPR036187">
    <property type="entry name" value="DNA_mismatch_repair_MutS_sf"/>
</dbReference>
<dbReference type="STRING" id="2082308.A0A2K1R3C0"/>
<dbReference type="Pfam" id="PF05190">
    <property type="entry name" value="MutS_IV"/>
    <property type="match status" value="1"/>
</dbReference>
<feature type="compositionally biased region" description="Acidic residues" evidence="11">
    <location>
        <begin position="164"/>
        <end position="177"/>
    </location>
</feature>
<dbReference type="FunFam" id="1.10.1420.10:FF:000019">
    <property type="entry name" value="DNA mismatch repair protein"/>
    <property type="match status" value="1"/>
</dbReference>
<dbReference type="InterPro" id="IPR007861">
    <property type="entry name" value="DNA_mismatch_repair_MutS_clamp"/>
</dbReference>
<dbReference type="FunFam" id="3.40.1170.10:FF:000002">
    <property type="entry name" value="DNA mismatch repair protein"/>
    <property type="match status" value="1"/>
</dbReference>
<dbReference type="Proteomes" id="UP000243797">
    <property type="component" value="Unassembled WGS sequence"/>
</dbReference>
<dbReference type="FunFam" id="3.40.50.300:FF:000771">
    <property type="entry name" value="DNA mismatch repair protein"/>
    <property type="match status" value="1"/>
</dbReference>
<keyword evidence="14" id="KW-1185">Reference proteome</keyword>
<dbReference type="SUPFAM" id="SSF52540">
    <property type="entry name" value="P-loop containing nucleoside triphosphate hydrolases"/>
    <property type="match status" value="1"/>
</dbReference>
<dbReference type="GO" id="GO:0016887">
    <property type="term" value="F:ATP hydrolysis activity"/>
    <property type="evidence" value="ECO:0007669"/>
    <property type="project" value="UniProtKB-ARBA"/>
</dbReference>
<dbReference type="Gene3D" id="3.40.1170.10">
    <property type="entry name" value="DNA repair protein MutS, domain I"/>
    <property type="match status" value="1"/>
</dbReference>
<dbReference type="PROSITE" id="PS00486">
    <property type="entry name" value="DNA_MISMATCH_REPAIR_2"/>
    <property type="match status" value="1"/>
</dbReference>
<sequence>MVRGIEGNEMATPKAKSGPAIPKLSSQKSILGFFAKKPGAASSSPANEGSTSKAPTPSMPTPSPSVDMMDMSSPPLPDKPMHLVSNKENGTEDPVPAFSSPSRRAKKQVSYAESDDEDEEPVRRRSTNAPSRASKRRKLSAQDSDDDDVFEPGTEQLDGHQSDEDIDDFIVPDDDEDDRPRTKSKKKTSQAVKRPLSPTPIAEEDDLVIPTESTAQQWKFDPVTSSQGSIRPPPAKRHRDPNKKQKAHMSEPDKRYTWLATILDADRNPPGHPDYDPRTIYIPPNAWSNFSPFEKQYWEIKQKFWDTIVFFKKGKFYELYENDATIGHQLFDLKLTDRVNMRMVGVPEASLDIWANQFVAKGYKIARVDQMESALGKDMRERDEKAGSKIKKPAKEEKVIRRELAAVLTSGTLVDGGMLQDDMATFCAAIKEGEVDGLPAFGIAFVDTATGHFQLTDFVDDVDMTKFETFVAQVRPAEILLEKGRNSPKTLRILKNNTPPTTIWNYLKPDKEFLTPEKTTLRLDGERYFESGDEYEAHAWPAVLREAKEKENVYSAVGALVWYLNTLKIERELLTMGNFNWYDPIRKASSLVLDGQSLINLEIFANTFDGGSDGTLFTMLNRCVTPFGKRMLRQWVCHPLADAIRINARLDAVDALNADSTVTDRFTASLSKLPDLERLISRIHAGRCKAQDFLKVLEGFEQIEYTMSLLTKFGDGEGIIGQLISSMPDLRGALKHWKDAFDPVKARDDGLLVPEPGVESDFDESEDNINNTIKKLEELLKRCRKELSCPQIKFTDNGKEIYQIEVPIKIKSVPKTWRQMSATKQCKRYYFPELENLVQTLKEGQEVHAQIVKQVAGRFFARFDEDYSIWLAAVKIIAHLDCLISLAKASSSLGSPSCRPTFVDSDRSILEFTDLRHPTMLTTVTDFIPNDIHLGGTSANLSLLTGANAAGKSTVLRMTCVAVILAQIGCHVPCSSATLTPVDRIMSRLGAQDNIFAGQSTFMVELSETKKILSEATPRSLVILDELGRGTSSYDGVAVAQAVLHHIATHVGCIGFFATHYHSLAAEFADHPEILAKRMAIAVDDQEKRVTFLYRLENGVAEGSFGMHCAAMCGIPRKVIENAEKAAKEWEHTGRLKVKAEERGGEDVALGWCSDVAAMLRDQGLEERGLAVLRRAIGAM</sequence>
<dbReference type="SMART" id="SM00533">
    <property type="entry name" value="MUTSd"/>
    <property type="match status" value="1"/>
</dbReference>
<dbReference type="AlphaFoldDB" id="A0A2K1R3C0"/>
<dbReference type="PANTHER" id="PTHR11361">
    <property type="entry name" value="DNA MISMATCH REPAIR PROTEIN MUTS FAMILY MEMBER"/>
    <property type="match status" value="1"/>
</dbReference>
<evidence type="ECO:0000256" key="11">
    <source>
        <dbReference type="SAM" id="MobiDB-lite"/>
    </source>
</evidence>
<feature type="compositionally biased region" description="Basic residues" evidence="11">
    <location>
        <begin position="234"/>
        <end position="247"/>
    </location>
</feature>
<dbReference type="InterPro" id="IPR017261">
    <property type="entry name" value="DNA_mismatch_repair_MutS/MSH"/>
</dbReference>
<dbReference type="OrthoDB" id="10252754at2759"/>
<feature type="domain" description="DNA mismatch repair proteins mutS family" evidence="12">
    <location>
        <begin position="1020"/>
        <end position="1036"/>
    </location>
</feature>
<dbReference type="PANTHER" id="PTHR11361:SF148">
    <property type="entry name" value="DNA MISMATCH REPAIR PROTEIN MSH6"/>
    <property type="match status" value="1"/>
</dbReference>
<evidence type="ECO:0000313" key="14">
    <source>
        <dbReference type="Proteomes" id="UP000243797"/>
    </source>
</evidence>
<feature type="compositionally biased region" description="Low complexity" evidence="11">
    <location>
        <begin position="64"/>
        <end position="73"/>
    </location>
</feature>
<feature type="region of interest" description="Disordered" evidence="11">
    <location>
        <begin position="1"/>
        <end position="23"/>
    </location>
</feature>
<evidence type="ECO:0000256" key="5">
    <source>
        <dbReference type="ARBA" id="ARBA00022840"/>
    </source>
</evidence>
<dbReference type="GO" id="GO:0140664">
    <property type="term" value="F:ATP-dependent DNA damage sensor activity"/>
    <property type="evidence" value="ECO:0007669"/>
    <property type="project" value="InterPro"/>
</dbReference>
<name>A0A2K1R3C0_9PEZI</name>
<comment type="subcellular location">
    <subcellularLocation>
        <location evidence="1">Nucleus</location>
    </subcellularLocation>
</comment>
<evidence type="ECO:0000259" key="12">
    <source>
        <dbReference type="PROSITE" id="PS00486"/>
    </source>
</evidence>
<dbReference type="InterPro" id="IPR036678">
    <property type="entry name" value="MutS_con_dom_sf"/>
</dbReference>
<feature type="compositionally biased region" description="Low complexity" evidence="11">
    <location>
        <begin position="35"/>
        <end position="56"/>
    </location>
</feature>
<dbReference type="GO" id="GO:0005524">
    <property type="term" value="F:ATP binding"/>
    <property type="evidence" value="ECO:0007669"/>
    <property type="project" value="UniProtKB-UniRule"/>
</dbReference>
<dbReference type="SUPFAM" id="SSF48334">
    <property type="entry name" value="DNA repair protein MutS, domain III"/>
    <property type="match status" value="1"/>
</dbReference>
<dbReference type="InterPro" id="IPR007695">
    <property type="entry name" value="DNA_mismatch_repair_MutS-lik_N"/>
</dbReference>
<dbReference type="Pfam" id="PF01624">
    <property type="entry name" value="MutS_I"/>
    <property type="match status" value="1"/>
</dbReference>
<dbReference type="Gene3D" id="3.40.50.300">
    <property type="entry name" value="P-loop containing nucleotide triphosphate hydrolases"/>
    <property type="match status" value="1"/>
</dbReference>
<dbReference type="SUPFAM" id="SSF53150">
    <property type="entry name" value="DNA repair protein MutS, domain II"/>
    <property type="match status" value="1"/>
</dbReference>
<keyword evidence="6 9" id="KW-0238">DNA-binding</keyword>
<dbReference type="Gene3D" id="3.30.420.110">
    <property type="entry name" value="MutS, connector domain"/>
    <property type="match status" value="1"/>
</dbReference>
<dbReference type="GO" id="GO:0032301">
    <property type="term" value="C:MutSalpha complex"/>
    <property type="evidence" value="ECO:0007669"/>
    <property type="project" value="TreeGrafter"/>
</dbReference>
<keyword evidence="8" id="KW-0539">Nucleus</keyword>
<accession>A0A2K1R3C0</accession>
<dbReference type="EMBL" id="NKHZ01000001">
    <property type="protein sequence ID" value="PNS21791.1"/>
    <property type="molecule type" value="Genomic_DNA"/>
</dbReference>
<dbReference type="FunFam" id="1.10.1420.10:FF:000014">
    <property type="entry name" value="DNA mismatch repair protein"/>
    <property type="match status" value="1"/>
</dbReference>
<feature type="region of interest" description="Disordered" evidence="11">
    <location>
        <begin position="35"/>
        <end position="252"/>
    </location>
</feature>
<dbReference type="GO" id="GO:0006298">
    <property type="term" value="P:mismatch repair"/>
    <property type="evidence" value="ECO:0007669"/>
    <property type="project" value="InterPro"/>
</dbReference>
<dbReference type="InterPro" id="IPR007860">
    <property type="entry name" value="DNA_mmatch_repair_MutS_con_dom"/>
</dbReference>
<dbReference type="InterPro" id="IPR007696">
    <property type="entry name" value="DNA_mismatch_repair_MutS_core"/>
</dbReference>
<evidence type="ECO:0000256" key="6">
    <source>
        <dbReference type="ARBA" id="ARBA00023125"/>
    </source>
</evidence>
<gene>
    <name evidence="13" type="ORF">CAC42_389</name>
</gene>
<dbReference type="Pfam" id="PF05188">
    <property type="entry name" value="MutS_II"/>
    <property type="match status" value="1"/>
</dbReference>
<evidence type="ECO:0000256" key="1">
    <source>
        <dbReference type="ARBA" id="ARBA00004123"/>
    </source>
</evidence>
<dbReference type="Pfam" id="PF05192">
    <property type="entry name" value="MutS_III"/>
    <property type="match status" value="1"/>
</dbReference>
<dbReference type="SUPFAM" id="SSF55271">
    <property type="entry name" value="DNA repair protein MutS, domain I"/>
    <property type="match status" value="1"/>
</dbReference>
<dbReference type="FunCoup" id="A0A2K1R3C0">
    <property type="interactions" value="939"/>
</dbReference>